<accession>Q9TCC8</accession>
<dbReference type="Gene3D" id="3.10.28.10">
    <property type="entry name" value="Homing endonucleases"/>
    <property type="match status" value="1"/>
</dbReference>
<dbReference type="Pfam" id="PF00961">
    <property type="entry name" value="LAGLIDADG_1"/>
    <property type="match status" value="1"/>
</dbReference>
<dbReference type="PANTHER" id="PTHR36181">
    <property type="entry name" value="INTRON-ENCODED ENDONUCLEASE AI3-RELATED"/>
    <property type="match status" value="1"/>
</dbReference>
<keyword evidence="3" id="KW-0496">Mitochondrion</keyword>
<proteinExistence type="predicted"/>
<keyword evidence="3" id="KW-0378">Hydrolase</keyword>
<protein>
    <submittedName>
        <fullName evidence="3">Putative site-specific DNA endonuclease</fullName>
    </submittedName>
</protein>
<dbReference type="GeneID" id="4178077"/>
<evidence type="ECO:0000259" key="2">
    <source>
        <dbReference type="Pfam" id="PF00961"/>
    </source>
</evidence>
<dbReference type="AlphaFoldDB" id="Q9TCC8"/>
<dbReference type="RefSeq" id="YP_665642.1">
    <property type="nucleotide sequence ID" value="NC_008239.1"/>
</dbReference>
<reference evidence="3" key="1">
    <citation type="journal article" date="1999" name="Plant Cell">
        <title>The complete mitochondrial DNA sequences of Nephroselmis olivacea and Pedinomonas minor: two radically different evolutionary patterns within the green algae.</title>
        <authorList>
            <person name="Turmel M."/>
            <person name="Lemieux C."/>
            <person name="Burger G."/>
            <person name="Lang B.F."/>
            <person name="Otis C."/>
            <person name="Plante I."/>
            <person name="Gray M.W."/>
        </authorList>
    </citation>
    <scope>NUCLEOTIDE SEQUENCE</scope>
    <source>
        <strain evidence="3">NIES-484</strain>
    </source>
</reference>
<keyword evidence="3" id="KW-0540">Nuclease</keyword>
<dbReference type="InterPro" id="IPR051289">
    <property type="entry name" value="LAGLIDADG_Endonuclease"/>
</dbReference>
<organism evidence="3">
    <name type="scientific">Nephroselmis olivacea</name>
    <name type="common">Green alga</name>
    <dbReference type="NCBI Taxonomy" id="31312"/>
    <lineage>
        <taxon>Eukaryota</taxon>
        <taxon>Viridiplantae</taxon>
        <taxon>Chlorophyta</taxon>
        <taxon>Nephroselmidophyceae</taxon>
        <taxon>Nephroselmidales</taxon>
        <taxon>Nephroselmidaceae</taxon>
        <taxon>Nephroselmis</taxon>
    </lineage>
</organism>
<dbReference type="GO" id="GO:0005739">
    <property type="term" value="C:mitochondrion"/>
    <property type="evidence" value="ECO:0007669"/>
    <property type="project" value="UniProtKB-ARBA"/>
</dbReference>
<dbReference type="GO" id="GO:0004519">
    <property type="term" value="F:endonuclease activity"/>
    <property type="evidence" value="ECO:0007669"/>
    <property type="project" value="UniProtKB-KW"/>
</dbReference>
<dbReference type="InterPro" id="IPR027434">
    <property type="entry name" value="Homing_endonucl"/>
</dbReference>
<dbReference type="PANTHER" id="PTHR36181:SF2">
    <property type="entry name" value="INTRON-ENCODED ENDONUCLEASE AI3-RELATED"/>
    <property type="match status" value="1"/>
</dbReference>
<gene>
    <name evidence="3" type="primary">orf157</name>
</gene>
<dbReference type="InterPro" id="IPR004860">
    <property type="entry name" value="LAGLIDADG_dom"/>
</dbReference>
<dbReference type="SUPFAM" id="SSF55608">
    <property type="entry name" value="Homing endonucleases"/>
    <property type="match status" value="1"/>
</dbReference>
<feature type="domain" description="Homing endonuclease LAGLIDADG" evidence="2">
    <location>
        <begin position="8"/>
        <end position="107"/>
    </location>
</feature>
<evidence type="ECO:0000256" key="1">
    <source>
        <dbReference type="SAM" id="MobiDB-lite"/>
    </source>
</evidence>
<geneLocation type="mitochondrion" evidence="3"/>
<evidence type="ECO:0000313" key="3">
    <source>
        <dbReference type="EMBL" id="AAF03169.1"/>
    </source>
</evidence>
<name>Q9TCC8_NEPOL</name>
<dbReference type="EMBL" id="AF110138">
    <property type="protein sequence ID" value="AAF03169.1"/>
    <property type="molecule type" value="Genomic_DNA"/>
</dbReference>
<keyword evidence="3" id="KW-0255">Endonuclease</keyword>
<feature type="region of interest" description="Disordered" evidence="1">
    <location>
        <begin position="137"/>
        <end position="157"/>
    </location>
</feature>
<sequence length="157" mass="18668">MNLNAQWIVGFVDGEGCFHIEMNPQPSMKMKCQILCSFVITQHIRDIQLLHAIKDYFGCGVVRRDKENIYCYRVRSFQHLRTIIIPFFEKHELKTKKHVDFLKFRKVILMMEKKLHLEKEGFERIQQIVLAGRKSNSKEFHENSGLDNKVDVSEERK</sequence>